<keyword evidence="1" id="KW-0560">Oxidoreductase</keyword>
<dbReference type="EMBL" id="BAABJO010000005">
    <property type="protein sequence ID" value="GAA5115809.1"/>
    <property type="molecule type" value="Genomic_DNA"/>
</dbReference>
<feature type="compositionally biased region" description="Low complexity" evidence="2">
    <location>
        <begin position="365"/>
        <end position="381"/>
    </location>
</feature>
<name>A0ABP9NG31_9PSEU</name>
<evidence type="ECO:0000313" key="4">
    <source>
        <dbReference type="EMBL" id="GAA5115809.1"/>
    </source>
</evidence>
<evidence type="ECO:0000313" key="5">
    <source>
        <dbReference type="Proteomes" id="UP001500804"/>
    </source>
</evidence>
<evidence type="ECO:0000259" key="3">
    <source>
        <dbReference type="Pfam" id="PF01266"/>
    </source>
</evidence>
<dbReference type="InterPro" id="IPR036188">
    <property type="entry name" value="FAD/NAD-bd_sf"/>
</dbReference>
<keyword evidence="5" id="KW-1185">Reference proteome</keyword>
<evidence type="ECO:0000256" key="2">
    <source>
        <dbReference type="SAM" id="MobiDB-lite"/>
    </source>
</evidence>
<proteinExistence type="predicted"/>
<dbReference type="Gene3D" id="3.30.9.10">
    <property type="entry name" value="D-Amino Acid Oxidase, subunit A, domain 2"/>
    <property type="match status" value="1"/>
</dbReference>
<comment type="caution">
    <text evidence="4">The sequence shown here is derived from an EMBL/GenBank/DDBJ whole genome shotgun (WGS) entry which is preliminary data.</text>
</comment>
<feature type="domain" description="FAD dependent oxidoreductase" evidence="3">
    <location>
        <begin position="2"/>
        <end position="344"/>
    </location>
</feature>
<dbReference type="SUPFAM" id="SSF51905">
    <property type="entry name" value="FAD/NAD(P)-binding domain"/>
    <property type="match status" value="1"/>
</dbReference>
<reference evidence="5" key="1">
    <citation type="journal article" date="2019" name="Int. J. Syst. Evol. Microbiol.">
        <title>The Global Catalogue of Microorganisms (GCM) 10K type strain sequencing project: providing services to taxonomists for standard genome sequencing and annotation.</title>
        <authorList>
            <consortium name="The Broad Institute Genomics Platform"/>
            <consortium name="The Broad Institute Genome Sequencing Center for Infectious Disease"/>
            <person name="Wu L."/>
            <person name="Ma J."/>
        </authorList>
    </citation>
    <scope>NUCLEOTIDE SEQUENCE [LARGE SCALE GENOMIC DNA]</scope>
    <source>
        <strain evidence="5">JCM 18302</strain>
    </source>
</reference>
<evidence type="ECO:0000256" key="1">
    <source>
        <dbReference type="ARBA" id="ARBA00023002"/>
    </source>
</evidence>
<protein>
    <submittedName>
        <fullName evidence="4">FAD-binding oxidoreductase</fullName>
    </submittedName>
</protein>
<dbReference type="Pfam" id="PF01266">
    <property type="entry name" value="DAO"/>
    <property type="match status" value="1"/>
</dbReference>
<dbReference type="Proteomes" id="UP001500804">
    <property type="component" value="Unassembled WGS sequence"/>
</dbReference>
<sequence>MRVVVIGAGVVGAAVAAALTRRGTEVTVLDAGRPGAGTTATSFAWVNANNKDPQPYFELNSAGVAAHHALAGGPTSWFFPTGHLEWATTDEHAALLAARVAKLEGRGYPVRRLTRAEALSLEPDLVAPADAEFVFYPDEAHTLPGLLHARLLGEARDRGATVLPHTEVSGIDLATPTVTTAHGDKHAADVIVCCAGRWSTPVAALAGLDVPLLDPDLAGSATVGFLATTEPVPARLSRLLTHSRLNVRPDGGGRLLLQALDLDGAADPASPPPADGPLAAEITGRLPDVLALTAGTRLEKIRVGQRPLPADGLTIAGFADPDRRFYAVATHSGITLGPLLGDLVSGELLGTESPLLAAFRPSRFAGSPTASPAPARRPGEQ</sequence>
<organism evidence="4 5">
    <name type="scientific">Pseudonocardia adelaidensis</name>
    <dbReference type="NCBI Taxonomy" id="648754"/>
    <lineage>
        <taxon>Bacteria</taxon>
        <taxon>Bacillati</taxon>
        <taxon>Actinomycetota</taxon>
        <taxon>Actinomycetes</taxon>
        <taxon>Pseudonocardiales</taxon>
        <taxon>Pseudonocardiaceae</taxon>
        <taxon>Pseudonocardia</taxon>
    </lineage>
</organism>
<gene>
    <name evidence="4" type="ORF">GCM10023320_15120</name>
</gene>
<dbReference type="InterPro" id="IPR006076">
    <property type="entry name" value="FAD-dep_OxRdtase"/>
</dbReference>
<accession>A0ABP9NG31</accession>
<feature type="region of interest" description="Disordered" evidence="2">
    <location>
        <begin position="360"/>
        <end position="381"/>
    </location>
</feature>
<dbReference type="Gene3D" id="3.50.50.60">
    <property type="entry name" value="FAD/NAD(P)-binding domain"/>
    <property type="match status" value="1"/>
</dbReference>
<dbReference type="RefSeq" id="WP_345604106.1">
    <property type="nucleotide sequence ID" value="NZ_BAABJO010000005.1"/>
</dbReference>
<dbReference type="PANTHER" id="PTHR13847">
    <property type="entry name" value="SARCOSINE DEHYDROGENASE-RELATED"/>
    <property type="match status" value="1"/>
</dbReference>
<dbReference type="PANTHER" id="PTHR13847:SF289">
    <property type="entry name" value="GLYCINE OXIDASE"/>
    <property type="match status" value="1"/>
</dbReference>